<dbReference type="InterPro" id="IPR013121">
    <property type="entry name" value="Fe_red_NAD-bd_6"/>
</dbReference>
<feature type="domain" description="FAD-binding FR-type" evidence="4">
    <location>
        <begin position="29"/>
        <end position="178"/>
    </location>
</feature>
<dbReference type="Pfam" id="PF08030">
    <property type="entry name" value="NAD_binding_6"/>
    <property type="match status" value="1"/>
</dbReference>
<evidence type="ECO:0000313" key="5">
    <source>
        <dbReference type="EMBL" id="MBW0508958.1"/>
    </source>
</evidence>
<dbReference type="OrthoDB" id="17725at2759"/>
<dbReference type="CDD" id="cd06186">
    <property type="entry name" value="NOX_Duox_like_FAD_NADP"/>
    <property type="match status" value="1"/>
</dbReference>
<proteinExistence type="predicted"/>
<dbReference type="Proteomes" id="UP000765509">
    <property type="component" value="Unassembled WGS sequence"/>
</dbReference>
<comment type="caution">
    <text evidence="5">The sequence shown here is derived from an EMBL/GenBank/DDBJ whole genome shotgun (WGS) entry which is preliminary data.</text>
</comment>
<dbReference type="GO" id="GO:0005886">
    <property type="term" value="C:plasma membrane"/>
    <property type="evidence" value="ECO:0007669"/>
    <property type="project" value="TreeGrafter"/>
</dbReference>
<keyword evidence="3" id="KW-0812">Transmembrane</keyword>
<dbReference type="InterPro" id="IPR017927">
    <property type="entry name" value="FAD-bd_FR_type"/>
</dbReference>
<keyword evidence="3" id="KW-0472">Membrane</keyword>
<dbReference type="InterPro" id="IPR039261">
    <property type="entry name" value="FNR_nucleotide-bd"/>
</dbReference>
<keyword evidence="6" id="KW-1185">Reference proteome</keyword>
<organism evidence="5 6">
    <name type="scientific">Austropuccinia psidii MF-1</name>
    <dbReference type="NCBI Taxonomy" id="1389203"/>
    <lineage>
        <taxon>Eukaryota</taxon>
        <taxon>Fungi</taxon>
        <taxon>Dikarya</taxon>
        <taxon>Basidiomycota</taxon>
        <taxon>Pucciniomycotina</taxon>
        <taxon>Pucciniomycetes</taxon>
        <taxon>Pucciniales</taxon>
        <taxon>Sphaerophragmiaceae</taxon>
        <taxon>Austropuccinia</taxon>
    </lineage>
</organism>
<evidence type="ECO:0000259" key="4">
    <source>
        <dbReference type="PROSITE" id="PS51384"/>
    </source>
</evidence>
<keyword evidence="2" id="KW-0560">Oxidoreductase</keyword>
<evidence type="ECO:0000313" key="6">
    <source>
        <dbReference type="Proteomes" id="UP000765509"/>
    </source>
</evidence>
<dbReference type="PANTHER" id="PTHR11972:SF200">
    <property type="entry name" value="FAD-BINDING FR-TYPE DOMAIN-CONTAINING PROTEIN"/>
    <property type="match status" value="1"/>
</dbReference>
<feature type="transmembrane region" description="Helical" evidence="3">
    <location>
        <begin position="339"/>
        <end position="362"/>
    </location>
</feature>
<dbReference type="GO" id="GO:0000293">
    <property type="term" value="F:ferric-chelate reductase activity"/>
    <property type="evidence" value="ECO:0007669"/>
    <property type="project" value="TreeGrafter"/>
</dbReference>
<dbReference type="GO" id="GO:0033215">
    <property type="term" value="P:reductive iron assimilation"/>
    <property type="evidence" value="ECO:0007669"/>
    <property type="project" value="TreeGrafter"/>
</dbReference>
<dbReference type="InterPro" id="IPR050369">
    <property type="entry name" value="RBOH/FRE"/>
</dbReference>
<evidence type="ECO:0000256" key="1">
    <source>
        <dbReference type="ARBA" id="ARBA00022982"/>
    </source>
</evidence>
<keyword evidence="1" id="KW-0249">Electron transport</keyword>
<gene>
    <name evidence="5" type="ORF">O181_048673</name>
</gene>
<dbReference type="PROSITE" id="PS51384">
    <property type="entry name" value="FAD_FR"/>
    <property type="match status" value="1"/>
</dbReference>
<dbReference type="Pfam" id="PF08022">
    <property type="entry name" value="FAD_binding_8"/>
    <property type="match status" value="1"/>
</dbReference>
<dbReference type="PANTHER" id="PTHR11972">
    <property type="entry name" value="NADPH OXIDASE"/>
    <property type="match status" value="1"/>
</dbReference>
<dbReference type="Gene3D" id="3.40.50.80">
    <property type="entry name" value="Nucleotide-binding domain of ferredoxin-NADP reductase (FNR) module"/>
    <property type="match status" value="1"/>
</dbReference>
<accession>A0A9Q3HKP9</accession>
<keyword evidence="1" id="KW-0813">Transport</keyword>
<protein>
    <recommendedName>
        <fullName evidence="4">FAD-binding FR-type domain-containing protein</fullName>
    </recommendedName>
</protein>
<dbReference type="InterPro" id="IPR017938">
    <property type="entry name" value="Riboflavin_synthase-like_b-brl"/>
</dbReference>
<sequence length="363" mass="39088">MDKNQGVSAFLGLSHCRLFNLINCLVDASSYFATSLLAIDYLLAFLKTSLRSAVFTSHPGGLTQVEIDRVGEGWKAGQHVYLRVFNGFRAFEKHPFTIANAPASASTTGRTTLLLVIKSAGDFTRHVHHLGYAEAAFGNDLEKRSLDFKKYPDDFCRAASDCRLAVSVEGPYGVSYMEMCDFETVVLVGGGSGFTYCMANFEEIVGTALKGYGVTKRVFILWPLRDLNILQVFAESLKKTLNSARSISIETSIRLHITTPIVTGTMNTVSPAQIIRSRIEPHAVISEALEATRASIDGRGETVGCGVAIGVCGPPELRVAFQAAVSSADSSLAAKAGGIHFHSCVLSILAILLLFSSLTLGFC</sequence>
<keyword evidence="3" id="KW-1133">Transmembrane helix</keyword>
<evidence type="ECO:0000256" key="2">
    <source>
        <dbReference type="ARBA" id="ARBA00023002"/>
    </source>
</evidence>
<dbReference type="InterPro" id="IPR013112">
    <property type="entry name" value="FAD-bd_8"/>
</dbReference>
<evidence type="ECO:0000256" key="3">
    <source>
        <dbReference type="SAM" id="Phobius"/>
    </source>
</evidence>
<dbReference type="EMBL" id="AVOT02020647">
    <property type="protein sequence ID" value="MBW0508958.1"/>
    <property type="molecule type" value="Genomic_DNA"/>
</dbReference>
<dbReference type="AlphaFoldDB" id="A0A9Q3HKP9"/>
<dbReference type="SUPFAM" id="SSF63380">
    <property type="entry name" value="Riboflavin synthase domain-like"/>
    <property type="match status" value="1"/>
</dbReference>
<reference evidence="5" key="1">
    <citation type="submission" date="2021-03" db="EMBL/GenBank/DDBJ databases">
        <title>Draft genome sequence of rust myrtle Austropuccinia psidii MF-1, a brazilian biotype.</title>
        <authorList>
            <person name="Quecine M.C."/>
            <person name="Pachon D.M.R."/>
            <person name="Bonatelli M.L."/>
            <person name="Correr F.H."/>
            <person name="Franceschini L.M."/>
            <person name="Leite T.F."/>
            <person name="Margarido G.R.A."/>
            <person name="Almeida C.A."/>
            <person name="Ferrarezi J.A."/>
            <person name="Labate C.A."/>
        </authorList>
    </citation>
    <scope>NUCLEOTIDE SEQUENCE</scope>
    <source>
        <strain evidence="5">MF-1</strain>
    </source>
</reference>
<name>A0A9Q3HKP9_9BASI</name>